<accession>A0A392S6X8</accession>
<proteinExistence type="predicted"/>
<evidence type="ECO:0000313" key="3">
    <source>
        <dbReference type="EMBL" id="MCI43740.1"/>
    </source>
</evidence>
<feature type="compositionally biased region" description="Basic and acidic residues" evidence="2">
    <location>
        <begin position="15"/>
        <end position="24"/>
    </location>
</feature>
<sequence length="84" mass="9639">MLTEKYTSDNMMIENSKDKGKAVASEHDPLLLKLQEQLETQKAEQELLNEEVKNLTESHHHVIKTQEDISSKLDVILAHISRQS</sequence>
<comment type="caution">
    <text evidence="3">The sequence shown here is derived from an EMBL/GenBank/DDBJ whole genome shotgun (WGS) entry which is preliminary data.</text>
</comment>
<evidence type="ECO:0000256" key="1">
    <source>
        <dbReference type="SAM" id="Coils"/>
    </source>
</evidence>
<keyword evidence="4" id="KW-1185">Reference proteome</keyword>
<evidence type="ECO:0000313" key="4">
    <source>
        <dbReference type="Proteomes" id="UP000265520"/>
    </source>
</evidence>
<evidence type="ECO:0000256" key="2">
    <source>
        <dbReference type="SAM" id="MobiDB-lite"/>
    </source>
</evidence>
<dbReference type="AlphaFoldDB" id="A0A392S6X8"/>
<dbReference type="Proteomes" id="UP000265520">
    <property type="component" value="Unassembled WGS sequence"/>
</dbReference>
<reference evidence="3 4" key="1">
    <citation type="journal article" date="2018" name="Front. Plant Sci.">
        <title>Red Clover (Trifolium pratense) and Zigzag Clover (T. medium) - A Picture of Genomic Similarities and Differences.</title>
        <authorList>
            <person name="Dluhosova J."/>
            <person name="Istvanek J."/>
            <person name="Nedelnik J."/>
            <person name="Repkova J."/>
        </authorList>
    </citation>
    <scope>NUCLEOTIDE SEQUENCE [LARGE SCALE GENOMIC DNA]</scope>
    <source>
        <strain evidence="4">cv. 10/8</strain>
        <tissue evidence="3">Leaf</tissue>
    </source>
</reference>
<feature type="region of interest" description="Disordered" evidence="2">
    <location>
        <begin position="1"/>
        <end position="24"/>
    </location>
</feature>
<protein>
    <submittedName>
        <fullName evidence="3">Uncharacterized protein</fullName>
    </submittedName>
</protein>
<feature type="coiled-coil region" evidence="1">
    <location>
        <begin position="31"/>
        <end position="58"/>
    </location>
</feature>
<keyword evidence="1" id="KW-0175">Coiled coil</keyword>
<organism evidence="3 4">
    <name type="scientific">Trifolium medium</name>
    <dbReference type="NCBI Taxonomy" id="97028"/>
    <lineage>
        <taxon>Eukaryota</taxon>
        <taxon>Viridiplantae</taxon>
        <taxon>Streptophyta</taxon>
        <taxon>Embryophyta</taxon>
        <taxon>Tracheophyta</taxon>
        <taxon>Spermatophyta</taxon>
        <taxon>Magnoliopsida</taxon>
        <taxon>eudicotyledons</taxon>
        <taxon>Gunneridae</taxon>
        <taxon>Pentapetalae</taxon>
        <taxon>rosids</taxon>
        <taxon>fabids</taxon>
        <taxon>Fabales</taxon>
        <taxon>Fabaceae</taxon>
        <taxon>Papilionoideae</taxon>
        <taxon>50 kb inversion clade</taxon>
        <taxon>NPAAA clade</taxon>
        <taxon>Hologalegina</taxon>
        <taxon>IRL clade</taxon>
        <taxon>Trifolieae</taxon>
        <taxon>Trifolium</taxon>
    </lineage>
</organism>
<name>A0A392S6X8_9FABA</name>
<dbReference type="EMBL" id="LXQA010321469">
    <property type="protein sequence ID" value="MCI43740.1"/>
    <property type="molecule type" value="Genomic_DNA"/>
</dbReference>